<dbReference type="KEGG" id="ckp:ckrop_2018"/>
<gene>
    <name evidence="2" type="ordered locus">ckrop_2018</name>
</gene>
<dbReference type="Proteomes" id="UP000001473">
    <property type="component" value="Chromosome"/>
</dbReference>
<evidence type="ECO:0000313" key="2">
    <source>
        <dbReference type="EMBL" id="ACR18723.1"/>
    </source>
</evidence>
<name>C4LLL8_CORK4</name>
<protein>
    <submittedName>
        <fullName evidence="2">Uncharacterized protein</fullName>
    </submittedName>
</protein>
<accession>C4LLL8</accession>
<organism evidence="2 3">
    <name type="scientific">Corynebacterium kroppenstedtii (strain DSM 44385 / JCM 11950 / CIP 105744 / CCUG 35717)</name>
    <dbReference type="NCBI Taxonomy" id="645127"/>
    <lineage>
        <taxon>Bacteria</taxon>
        <taxon>Bacillati</taxon>
        <taxon>Actinomycetota</taxon>
        <taxon>Actinomycetes</taxon>
        <taxon>Mycobacteriales</taxon>
        <taxon>Corynebacteriaceae</taxon>
        <taxon>Corynebacterium</taxon>
    </lineage>
</organism>
<evidence type="ECO:0000313" key="3">
    <source>
        <dbReference type="Proteomes" id="UP000001473"/>
    </source>
</evidence>
<dbReference type="HOGENOM" id="CLU_3078874_0_0_11"/>
<reference evidence="2 3" key="1">
    <citation type="journal article" date="2008" name="J. Biotechnol.">
        <title>Ultrafast pyrosequencing of Corynebacterium kroppenstedtii DSM44385 revealed insights into the physiology of a lipophilic corynebacterium that lacks mycolic acids.</title>
        <authorList>
            <person name="Tauch A."/>
            <person name="Schneider J."/>
            <person name="Szczepanowski R."/>
            <person name="Tilker A."/>
            <person name="Viehoever P."/>
            <person name="Gartemann K.-H."/>
            <person name="Arnold W."/>
            <person name="Blom J."/>
            <person name="Brinkrolf K."/>
            <person name="Brune I."/>
            <person name="Goetker S."/>
            <person name="Weisshaar B."/>
            <person name="Goesmann A."/>
            <person name="Droege M."/>
            <person name="Puehler A."/>
        </authorList>
    </citation>
    <scope>NUCLEOTIDE SEQUENCE [LARGE SCALE GENOMIC DNA]</scope>
    <source>
        <strain evidence="3">DSM 44385 / JCM 11950 / CIP 105744 / CCUG 35717</strain>
    </source>
</reference>
<dbReference type="STRING" id="645127.ckrop_2018"/>
<keyword evidence="3" id="KW-1185">Reference proteome</keyword>
<keyword evidence="1" id="KW-1133">Transmembrane helix</keyword>
<proteinExistence type="predicted"/>
<keyword evidence="1" id="KW-0472">Membrane</keyword>
<evidence type="ECO:0000256" key="1">
    <source>
        <dbReference type="SAM" id="Phobius"/>
    </source>
</evidence>
<keyword evidence="1" id="KW-0812">Transmembrane</keyword>
<feature type="transmembrane region" description="Helical" evidence="1">
    <location>
        <begin position="29"/>
        <end position="47"/>
    </location>
</feature>
<sequence>MNKIGYVTGLLFLAIIISMRTGHETMGEIIAVFSLVFVVCVQGYYLWKKKSD</sequence>
<dbReference type="EMBL" id="CP001620">
    <property type="protein sequence ID" value="ACR18723.1"/>
    <property type="molecule type" value="Genomic_DNA"/>
</dbReference>
<dbReference type="AlphaFoldDB" id="C4LLL8"/>